<sequence>MSNNSKPNSKPSNKSDDDSTMDDDYSTPVSTDIPTNMPTTYIPTTYMPTTYIPTYIPTYMPTYYWYDDIVYGNTWGAPGVGTSTWWGSSGGKAGKSTSSTTSWGSSGGKAGKSVDAGGAWWGGMGIGGKGRKMQETTAHNEKMSEDNLQNTSGKRKRYLQAGKSEKHGFRANVDNGGKADKENEGIAGDDIVFYAYALQTSVPTSIPTALDMSDTQRSSARTRNFPPVDVAGKSEKDGVQSMVRGEDRTRNRVQSTPIPTYIPTYYPTYFSADSESAVSGDTPIPTYIQTYYPTEYLPKAEKTQGGAIPREWLRGDDAASDSNISGGKSMKRKLKILHGRDRKRIRQ</sequence>
<organism evidence="2 3">
    <name type="scientific">Cyclotella cryptica</name>
    <dbReference type="NCBI Taxonomy" id="29204"/>
    <lineage>
        <taxon>Eukaryota</taxon>
        <taxon>Sar</taxon>
        <taxon>Stramenopiles</taxon>
        <taxon>Ochrophyta</taxon>
        <taxon>Bacillariophyta</taxon>
        <taxon>Coscinodiscophyceae</taxon>
        <taxon>Thalassiosirophycidae</taxon>
        <taxon>Stephanodiscales</taxon>
        <taxon>Stephanodiscaceae</taxon>
        <taxon>Cyclotella</taxon>
    </lineage>
</organism>
<feature type="region of interest" description="Disordered" evidence="1">
    <location>
        <begin position="88"/>
        <end position="116"/>
    </location>
</feature>
<feature type="compositionally biased region" description="Low complexity" evidence="1">
    <location>
        <begin position="94"/>
        <end position="104"/>
    </location>
</feature>
<feature type="compositionally biased region" description="Basic residues" evidence="1">
    <location>
        <begin position="329"/>
        <end position="347"/>
    </location>
</feature>
<comment type="caution">
    <text evidence="2">The sequence shown here is derived from an EMBL/GenBank/DDBJ whole genome shotgun (WGS) entry which is preliminary data.</text>
</comment>
<gene>
    <name evidence="2" type="ORF">HJC23_013033</name>
</gene>
<dbReference type="AlphaFoldDB" id="A0ABD3QFY0"/>
<feature type="compositionally biased region" description="Polar residues" evidence="1">
    <location>
        <begin position="209"/>
        <end position="222"/>
    </location>
</feature>
<keyword evidence="3" id="KW-1185">Reference proteome</keyword>
<proteinExistence type="predicted"/>
<evidence type="ECO:0000313" key="3">
    <source>
        <dbReference type="Proteomes" id="UP001516023"/>
    </source>
</evidence>
<feature type="compositionally biased region" description="Basic and acidic residues" evidence="1">
    <location>
        <begin position="232"/>
        <end position="250"/>
    </location>
</feature>
<dbReference type="Proteomes" id="UP001516023">
    <property type="component" value="Unassembled WGS sequence"/>
</dbReference>
<protein>
    <submittedName>
        <fullName evidence="2">Uncharacterized protein</fullName>
    </submittedName>
</protein>
<feature type="region of interest" description="Disordered" evidence="1">
    <location>
        <begin position="209"/>
        <end position="251"/>
    </location>
</feature>
<name>A0ABD3QFY0_9STRA</name>
<reference evidence="2 3" key="1">
    <citation type="journal article" date="2020" name="G3 (Bethesda)">
        <title>Improved Reference Genome for Cyclotella cryptica CCMP332, a Model for Cell Wall Morphogenesis, Salinity Adaptation, and Lipid Production in Diatoms (Bacillariophyta).</title>
        <authorList>
            <person name="Roberts W.R."/>
            <person name="Downey K.M."/>
            <person name="Ruck E.C."/>
            <person name="Traller J.C."/>
            <person name="Alverson A.J."/>
        </authorList>
    </citation>
    <scope>NUCLEOTIDE SEQUENCE [LARGE SCALE GENOMIC DNA]</scope>
    <source>
        <strain evidence="2 3">CCMP332</strain>
    </source>
</reference>
<feature type="region of interest" description="Disordered" evidence="1">
    <location>
        <begin position="1"/>
        <end position="32"/>
    </location>
</feature>
<feature type="region of interest" description="Disordered" evidence="1">
    <location>
        <begin position="130"/>
        <end position="152"/>
    </location>
</feature>
<accession>A0ABD3QFY0</accession>
<feature type="region of interest" description="Disordered" evidence="1">
    <location>
        <begin position="313"/>
        <end position="347"/>
    </location>
</feature>
<evidence type="ECO:0000256" key="1">
    <source>
        <dbReference type="SAM" id="MobiDB-lite"/>
    </source>
</evidence>
<feature type="compositionally biased region" description="Basic and acidic residues" evidence="1">
    <location>
        <begin position="132"/>
        <end position="145"/>
    </location>
</feature>
<evidence type="ECO:0000313" key="2">
    <source>
        <dbReference type="EMBL" id="KAL3799308.1"/>
    </source>
</evidence>
<feature type="compositionally biased region" description="Low complexity" evidence="1">
    <location>
        <begin position="1"/>
        <end position="12"/>
    </location>
</feature>
<dbReference type="EMBL" id="JABMIG020000040">
    <property type="protein sequence ID" value="KAL3799308.1"/>
    <property type="molecule type" value="Genomic_DNA"/>
</dbReference>